<evidence type="ECO:0000256" key="6">
    <source>
        <dbReference type="ARBA" id="ARBA00022694"/>
    </source>
</evidence>
<evidence type="ECO:0000256" key="7">
    <source>
        <dbReference type="ARBA" id="ARBA00022695"/>
    </source>
</evidence>
<proteinExistence type="inferred from homology"/>
<evidence type="ECO:0000256" key="11">
    <source>
        <dbReference type="ARBA" id="ARBA00048366"/>
    </source>
</evidence>
<feature type="domain" description="YrdC-like" evidence="12">
    <location>
        <begin position="1"/>
        <end position="180"/>
    </location>
</feature>
<evidence type="ECO:0000256" key="4">
    <source>
        <dbReference type="ARBA" id="ARBA00022490"/>
    </source>
</evidence>
<dbReference type="NCBIfam" id="TIGR00057">
    <property type="entry name" value="L-threonylcarbamoyladenylate synthase"/>
    <property type="match status" value="1"/>
</dbReference>
<organism evidence="13">
    <name type="scientific">marine sediment metagenome</name>
    <dbReference type="NCBI Taxonomy" id="412755"/>
    <lineage>
        <taxon>unclassified sequences</taxon>
        <taxon>metagenomes</taxon>
        <taxon>ecological metagenomes</taxon>
    </lineage>
</organism>
<keyword evidence="7" id="KW-0548">Nucleotidyltransferase</keyword>
<comment type="catalytic activity">
    <reaction evidence="11">
        <text>L-threonine + hydrogencarbonate + ATP = L-threonylcarbamoyladenylate + diphosphate + H2O</text>
        <dbReference type="Rhea" id="RHEA:36407"/>
        <dbReference type="ChEBI" id="CHEBI:15377"/>
        <dbReference type="ChEBI" id="CHEBI:17544"/>
        <dbReference type="ChEBI" id="CHEBI:30616"/>
        <dbReference type="ChEBI" id="CHEBI:33019"/>
        <dbReference type="ChEBI" id="CHEBI:57926"/>
        <dbReference type="ChEBI" id="CHEBI:73682"/>
        <dbReference type="EC" id="2.7.7.87"/>
    </reaction>
</comment>
<comment type="caution">
    <text evidence="13">The sequence shown here is derived from an EMBL/GenBank/DDBJ whole genome shotgun (WGS) entry which is preliminary data.</text>
</comment>
<evidence type="ECO:0000256" key="1">
    <source>
        <dbReference type="ARBA" id="ARBA00004496"/>
    </source>
</evidence>
<evidence type="ECO:0000313" key="13">
    <source>
        <dbReference type="EMBL" id="GAH01276.1"/>
    </source>
</evidence>
<keyword evidence="5" id="KW-0808">Transferase</keyword>
<dbReference type="GO" id="GO:0005524">
    <property type="term" value="F:ATP binding"/>
    <property type="evidence" value="ECO:0007669"/>
    <property type="project" value="UniProtKB-KW"/>
</dbReference>
<evidence type="ECO:0000256" key="8">
    <source>
        <dbReference type="ARBA" id="ARBA00022741"/>
    </source>
</evidence>
<dbReference type="GO" id="GO:0061710">
    <property type="term" value="F:L-threonylcarbamoyladenylate synthase"/>
    <property type="evidence" value="ECO:0007669"/>
    <property type="project" value="UniProtKB-EC"/>
</dbReference>
<feature type="non-terminal residue" evidence="13">
    <location>
        <position position="1"/>
    </location>
</feature>
<keyword evidence="6" id="KW-0819">tRNA processing</keyword>
<dbReference type="InterPro" id="IPR017945">
    <property type="entry name" value="DHBP_synth_RibB-like_a/b_dom"/>
</dbReference>
<dbReference type="GO" id="GO:0003725">
    <property type="term" value="F:double-stranded RNA binding"/>
    <property type="evidence" value="ECO:0007669"/>
    <property type="project" value="InterPro"/>
</dbReference>
<evidence type="ECO:0000256" key="2">
    <source>
        <dbReference type="ARBA" id="ARBA00007663"/>
    </source>
</evidence>
<gene>
    <name evidence="13" type="ORF">S01H4_43733</name>
</gene>
<dbReference type="GO" id="GO:0008033">
    <property type="term" value="P:tRNA processing"/>
    <property type="evidence" value="ECO:0007669"/>
    <property type="project" value="UniProtKB-KW"/>
</dbReference>
<name>X1BZJ7_9ZZZZ</name>
<dbReference type="GO" id="GO:0005737">
    <property type="term" value="C:cytoplasm"/>
    <property type="evidence" value="ECO:0007669"/>
    <property type="project" value="UniProtKB-SubCell"/>
</dbReference>
<evidence type="ECO:0000256" key="5">
    <source>
        <dbReference type="ARBA" id="ARBA00022679"/>
    </source>
</evidence>
<dbReference type="Pfam" id="PF01300">
    <property type="entry name" value="Sua5_yciO_yrdC"/>
    <property type="match status" value="1"/>
</dbReference>
<sequence>IRRGSIHPTDTCYGVAADITNQKAIERVYQLKKRSHKKPLKIIVRNLKEFKKYGQYYPIIRKIINKYQPYQIAFVVPRTKVTSSFLNPQDSTIGIQVPKCQICQKLLKKTGLPLVATSANISNKKECYNLIELFEQFNKIDSEQPPFLILYSGKLPRKKPSSVVKIINNKKFEIFRLGEAGQIKI</sequence>
<dbReference type="EC" id="2.7.7.87" evidence="3"/>
<dbReference type="GO" id="GO:0006450">
    <property type="term" value="P:regulation of translational fidelity"/>
    <property type="evidence" value="ECO:0007669"/>
    <property type="project" value="TreeGrafter"/>
</dbReference>
<dbReference type="PANTHER" id="PTHR17490:SF16">
    <property type="entry name" value="THREONYLCARBAMOYL-AMP SYNTHASE"/>
    <property type="match status" value="1"/>
</dbReference>
<protein>
    <recommendedName>
        <fullName evidence="10">L-threonylcarbamoyladenylate synthase</fullName>
        <ecNumber evidence="3">2.7.7.87</ecNumber>
    </recommendedName>
    <alternativeName>
        <fullName evidence="10">L-threonylcarbamoyladenylate synthase</fullName>
    </alternativeName>
</protein>
<accession>X1BZJ7</accession>
<dbReference type="InterPro" id="IPR006070">
    <property type="entry name" value="Sua5-like_dom"/>
</dbReference>
<dbReference type="EMBL" id="BART01024158">
    <property type="protein sequence ID" value="GAH01276.1"/>
    <property type="molecule type" value="Genomic_DNA"/>
</dbReference>
<dbReference type="SUPFAM" id="SSF55821">
    <property type="entry name" value="YrdC/RibB"/>
    <property type="match status" value="1"/>
</dbReference>
<dbReference type="PROSITE" id="PS51163">
    <property type="entry name" value="YRDC"/>
    <property type="match status" value="1"/>
</dbReference>
<evidence type="ECO:0000259" key="12">
    <source>
        <dbReference type="PROSITE" id="PS51163"/>
    </source>
</evidence>
<dbReference type="InterPro" id="IPR050156">
    <property type="entry name" value="TC-AMP_synthase_SUA5"/>
</dbReference>
<dbReference type="Gene3D" id="3.90.870.10">
    <property type="entry name" value="DHBP synthase"/>
    <property type="match status" value="1"/>
</dbReference>
<dbReference type="AlphaFoldDB" id="X1BZJ7"/>
<dbReference type="PANTHER" id="PTHR17490">
    <property type="entry name" value="SUA5"/>
    <property type="match status" value="1"/>
</dbReference>
<keyword evidence="8" id="KW-0547">Nucleotide-binding</keyword>
<reference evidence="13" key="1">
    <citation type="journal article" date="2014" name="Front. Microbiol.">
        <title>High frequency of phylogenetically diverse reductive dehalogenase-homologous genes in deep subseafloor sedimentary metagenomes.</title>
        <authorList>
            <person name="Kawai M."/>
            <person name="Futagami T."/>
            <person name="Toyoda A."/>
            <person name="Takaki Y."/>
            <person name="Nishi S."/>
            <person name="Hori S."/>
            <person name="Arai W."/>
            <person name="Tsubouchi T."/>
            <person name="Morono Y."/>
            <person name="Uchiyama I."/>
            <person name="Ito T."/>
            <person name="Fujiyama A."/>
            <person name="Inagaki F."/>
            <person name="Takami H."/>
        </authorList>
    </citation>
    <scope>NUCLEOTIDE SEQUENCE</scope>
    <source>
        <strain evidence="13">Expedition CK06-06</strain>
    </source>
</reference>
<evidence type="ECO:0000256" key="9">
    <source>
        <dbReference type="ARBA" id="ARBA00022840"/>
    </source>
</evidence>
<comment type="subcellular location">
    <subcellularLocation>
        <location evidence="1">Cytoplasm</location>
    </subcellularLocation>
</comment>
<dbReference type="GO" id="GO:0000049">
    <property type="term" value="F:tRNA binding"/>
    <property type="evidence" value="ECO:0007669"/>
    <property type="project" value="TreeGrafter"/>
</dbReference>
<evidence type="ECO:0000256" key="3">
    <source>
        <dbReference type="ARBA" id="ARBA00012584"/>
    </source>
</evidence>
<evidence type="ECO:0000256" key="10">
    <source>
        <dbReference type="ARBA" id="ARBA00029774"/>
    </source>
</evidence>
<comment type="similarity">
    <text evidence="2">Belongs to the SUA5 family.</text>
</comment>
<keyword evidence="9" id="KW-0067">ATP-binding</keyword>
<keyword evidence="4" id="KW-0963">Cytoplasm</keyword>